<feature type="transmembrane region" description="Helical" evidence="2">
    <location>
        <begin position="12"/>
        <end position="31"/>
    </location>
</feature>
<keyword evidence="4" id="KW-1185">Reference proteome</keyword>
<evidence type="ECO:0000256" key="1">
    <source>
        <dbReference type="SAM" id="MobiDB-lite"/>
    </source>
</evidence>
<feature type="transmembrane region" description="Helical" evidence="2">
    <location>
        <begin position="37"/>
        <end position="54"/>
    </location>
</feature>
<feature type="transmembrane region" description="Helical" evidence="2">
    <location>
        <begin position="61"/>
        <end position="87"/>
    </location>
</feature>
<keyword evidence="2" id="KW-1133">Transmembrane helix</keyword>
<feature type="region of interest" description="Disordered" evidence="1">
    <location>
        <begin position="114"/>
        <end position="140"/>
    </location>
</feature>
<keyword evidence="2" id="KW-0472">Membrane</keyword>
<keyword evidence="2" id="KW-0812">Transmembrane</keyword>
<dbReference type="EMBL" id="BSUO01000001">
    <property type="protein sequence ID" value="GMA42170.1"/>
    <property type="molecule type" value="Genomic_DNA"/>
</dbReference>
<organism evidence="3 4">
    <name type="scientific">Mobilicoccus caccae</name>
    <dbReference type="NCBI Taxonomy" id="1859295"/>
    <lineage>
        <taxon>Bacteria</taxon>
        <taxon>Bacillati</taxon>
        <taxon>Actinomycetota</taxon>
        <taxon>Actinomycetes</taxon>
        <taxon>Micrococcales</taxon>
        <taxon>Dermatophilaceae</taxon>
        <taxon>Mobilicoccus</taxon>
    </lineage>
</organism>
<protein>
    <submittedName>
        <fullName evidence="3">Uncharacterized protein</fullName>
    </submittedName>
</protein>
<evidence type="ECO:0000313" key="3">
    <source>
        <dbReference type="EMBL" id="GMA42170.1"/>
    </source>
</evidence>
<reference evidence="4" key="1">
    <citation type="journal article" date="2019" name="Int. J. Syst. Evol. Microbiol.">
        <title>The Global Catalogue of Microorganisms (GCM) 10K type strain sequencing project: providing services to taxonomists for standard genome sequencing and annotation.</title>
        <authorList>
            <consortium name="The Broad Institute Genomics Platform"/>
            <consortium name="The Broad Institute Genome Sequencing Center for Infectious Disease"/>
            <person name="Wu L."/>
            <person name="Ma J."/>
        </authorList>
    </citation>
    <scope>NUCLEOTIDE SEQUENCE [LARGE SCALE GENOMIC DNA]</scope>
    <source>
        <strain evidence="4">NBRC 113072</strain>
    </source>
</reference>
<gene>
    <name evidence="3" type="ORF">GCM10025883_42150</name>
</gene>
<feature type="compositionally biased region" description="Low complexity" evidence="1">
    <location>
        <begin position="123"/>
        <end position="140"/>
    </location>
</feature>
<evidence type="ECO:0000256" key="2">
    <source>
        <dbReference type="SAM" id="Phobius"/>
    </source>
</evidence>
<accession>A0ABQ6IW53</accession>
<comment type="caution">
    <text evidence="3">The sequence shown here is derived from an EMBL/GenBank/DDBJ whole genome shotgun (WGS) entry which is preliminary data.</text>
</comment>
<proteinExistence type="predicted"/>
<dbReference type="Proteomes" id="UP001157126">
    <property type="component" value="Unassembled WGS sequence"/>
</dbReference>
<name>A0ABQ6IW53_9MICO</name>
<sequence>MRRPTGEQARFAWRTVAYVLVVALSVVGPIIDLSVALRVLAVVVGVLAALTVYYRVRYPWAFPAVAVLSVPLVGPALVYLAVISVTVRRRDRAAWAFVAVAVLAILIPSFANGGRSRSPAPTGPWRTSTGSSPTGPPTSSAYSCVCCWPR</sequence>
<evidence type="ECO:0000313" key="4">
    <source>
        <dbReference type="Proteomes" id="UP001157126"/>
    </source>
</evidence>
<feature type="transmembrane region" description="Helical" evidence="2">
    <location>
        <begin position="93"/>
        <end position="111"/>
    </location>
</feature>